<gene>
    <name evidence="2" type="primary">106089362</name>
</gene>
<dbReference type="EnsemblMetazoa" id="SCAU012402-RB">
    <property type="protein sequence ID" value="SCAU012402-PB"/>
    <property type="gene ID" value="SCAU012402"/>
</dbReference>
<reference evidence="2" key="1">
    <citation type="submission" date="2020-05" db="UniProtKB">
        <authorList>
            <consortium name="EnsemblMetazoa"/>
        </authorList>
    </citation>
    <scope>IDENTIFICATION</scope>
    <source>
        <strain evidence="2">USDA</strain>
    </source>
</reference>
<dbReference type="OrthoDB" id="8063837at2759"/>
<keyword evidence="1" id="KW-0732">Signal</keyword>
<accession>A0A1I8PZ70</accession>
<evidence type="ECO:0000256" key="1">
    <source>
        <dbReference type="SAM" id="SignalP"/>
    </source>
</evidence>
<feature type="signal peptide" evidence="1">
    <location>
        <begin position="1"/>
        <end position="26"/>
    </location>
</feature>
<dbReference type="Proteomes" id="UP000095300">
    <property type="component" value="Unassembled WGS sequence"/>
</dbReference>
<dbReference type="AlphaFoldDB" id="A0A1I8PZ70"/>
<evidence type="ECO:0000313" key="2">
    <source>
        <dbReference type="EnsemblMetazoa" id="SCAU012402-PB"/>
    </source>
</evidence>
<protein>
    <recommendedName>
        <fullName evidence="4">Insulin-like domain-containing protein</fullName>
    </recommendedName>
</protein>
<name>A0A1I8PZ70_STOCA</name>
<evidence type="ECO:0008006" key="4">
    <source>
        <dbReference type="Google" id="ProtNLM"/>
    </source>
</evidence>
<dbReference type="VEuPathDB" id="VectorBase:SCAU012402"/>
<feature type="chain" id="PRO_5009327521" description="Insulin-like domain-containing protein" evidence="1">
    <location>
        <begin position="27"/>
        <end position="149"/>
    </location>
</feature>
<keyword evidence="3" id="KW-1185">Reference proteome</keyword>
<dbReference type="KEGG" id="scac:106089362"/>
<evidence type="ECO:0000313" key="3">
    <source>
        <dbReference type="Proteomes" id="UP000095300"/>
    </source>
</evidence>
<proteinExistence type="predicted"/>
<sequence length="149" mass="17696">MFSKKSFVAAIFVVCYLGALCERGNATYCSLDRMKKLAMEACEHLFETFDVRERRSIDHEHGVNSVETSARERFYHYVRRSSYPQGGYLKMGLNHYRKLSQLDISPRYKAKKLSQLQQEEKMRFKRNEESYSNSISYCCYHKCDEDFFC</sequence>
<dbReference type="STRING" id="35570.A0A1I8PZ70"/>
<organism evidence="2 3">
    <name type="scientific">Stomoxys calcitrans</name>
    <name type="common">Stable fly</name>
    <name type="synonym">Conops calcitrans</name>
    <dbReference type="NCBI Taxonomy" id="35570"/>
    <lineage>
        <taxon>Eukaryota</taxon>
        <taxon>Metazoa</taxon>
        <taxon>Ecdysozoa</taxon>
        <taxon>Arthropoda</taxon>
        <taxon>Hexapoda</taxon>
        <taxon>Insecta</taxon>
        <taxon>Pterygota</taxon>
        <taxon>Neoptera</taxon>
        <taxon>Endopterygota</taxon>
        <taxon>Diptera</taxon>
        <taxon>Brachycera</taxon>
        <taxon>Muscomorpha</taxon>
        <taxon>Muscoidea</taxon>
        <taxon>Muscidae</taxon>
        <taxon>Stomoxys</taxon>
    </lineage>
</organism>